<gene>
    <name evidence="1" type="ORF">EOI86_15355</name>
</gene>
<proteinExistence type="predicted"/>
<dbReference type="Proteomes" id="UP000287447">
    <property type="component" value="Unassembled WGS sequence"/>
</dbReference>
<dbReference type="EMBL" id="SADE01000002">
    <property type="protein sequence ID" value="RVU36564.1"/>
    <property type="molecule type" value="Genomic_DNA"/>
</dbReference>
<accession>A0A3S2Z969</accession>
<dbReference type="RefSeq" id="WP_127766040.1">
    <property type="nucleotide sequence ID" value="NZ_SADE01000002.1"/>
</dbReference>
<dbReference type="AlphaFoldDB" id="A0A3S2Z969"/>
<dbReference type="OrthoDB" id="7327393at2"/>
<organism evidence="1 2">
    <name type="scientific">Hwanghaeella grinnelliae</name>
    <dbReference type="NCBI Taxonomy" id="2500179"/>
    <lineage>
        <taxon>Bacteria</taxon>
        <taxon>Pseudomonadati</taxon>
        <taxon>Pseudomonadota</taxon>
        <taxon>Alphaproteobacteria</taxon>
        <taxon>Rhodospirillales</taxon>
        <taxon>Rhodospirillaceae</taxon>
        <taxon>Hwanghaeella</taxon>
    </lineage>
</organism>
<protein>
    <submittedName>
        <fullName evidence="1">Uncharacterized protein</fullName>
    </submittedName>
</protein>
<evidence type="ECO:0000313" key="1">
    <source>
        <dbReference type="EMBL" id="RVU36564.1"/>
    </source>
</evidence>
<keyword evidence="2" id="KW-1185">Reference proteome</keyword>
<name>A0A3S2Z969_9PROT</name>
<reference evidence="2" key="1">
    <citation type="submission" date="2019-01" db="EMBL/GenBank/DDBJ databases">
        <title>Gri0909 isolated from a small marine red alga.</title>
        <authorList>
            <person name="Kim J."/>
            <person name="Jeong S.E."/>
            <person name="Jeon C.O."/>
        </authorList>
    </citation>
    <scope>NUCLEOTIDE SEQUENCE [LARGE SCALE GENOMIC DNA]</scope>
    <source>
        <strain evidence="2">Gri0909</strain>
    </source>
</reference>
<comment type="caution">
    <text evidence="1">The sequence shown here is derived from an EMBL/GenBank/DDBJ whole genome shotgun (WGS) entry which is preliminary data.</text>
</comment>
<evidence type="ECO:0000313" key="2">
    <source>
        <dbReference type="Proteomes" id="UP000287447"/>
    </source>
</evidence>
<sequence>MIGSTSLTTNLVGGISDTRFGVASRIHASGVETLAVDLMPELNPHALNLSVAPFPLALDYSQGGVATFRDSHFFVIRWNPMRLSARAACFTEQRLRNESPGKVILLCYDMGGWCIERVYSPHGAADRFRALSSAGNLVPLPTTFIRQTEPTEGNIVTPFGRLAFSLWRQMIEKKCPEAKEAFWKLAGTRAVLASADDDDDTLRLSYVGTQAPILRYYGEDWKAEALSVNSRKLGAHNRHEARMNQEYRDVARTFKPRVDFVVGHLELPSGISAWVQYQRLMLPVPSGHHVPAVQVFTDLLPNVAFPFLETP</sequence>